<dbReference type="GO" id="GO:0004523">
    <property type="term" value="F:RNA-DNA hybrid ribonuclease activity"/>
    <property type="evidence" value="ECO:0007669"/>
    <property type="project" value="InterPro"/>
</dbReference>
<evidence type="ECO:0000313" key="2">
    <source>
        <dbReference type="EMBL" id="KAI5352850.1"/>
    </source>
</evidence>
<dbReference type="CDD" id="cd06222">
    <property type="entry name" value="RNase_H_like"/>
    <property type="match status" value="1"/>
</dbReference>
<dbReference type="GO" id="GO:0003676">
    <property type="term" value="F:nucleic acid binding"/>
    <property type="evidence" value="ECO:0007669"/>
    <property type="project" value="InterPro"/>
</dbReference>
<dbReference type="AlphaFoldDB" id="A0AAD5F4I2"/>
<comment type="caution">
    <text evidence="2">The sequence shown here is derived from an EMBL/GenBank/DDBJ whole genome shotgun (WGS) entry which is preliminary data.</text>
</comment>
<dbReference type="Proteomes" id="UP001054821">
    <property type="component" value="Chromosome 1"/>
</dbReference>
<proteinExistence type="predicted"/>
<dbReference type="SUPFAM" id="SSF53098">
    <property type="entry name" value="Ribonuclease H-like"/>
    <property type="match status" value="1"/>
</dbReference>
<reference evidence="2 3" key="1">
    <citation type="journal article" date="2022" name="G3 (Bethesda)">
        <title>Whole-genome sequence and methylome profiling of the almond [Prunus dulcis (Mill.) D.A. Webb] cultivar 'Nonpareil'.</title>
        <authorList>
            <person name="D'Amico-Willman K.M."/>
            <person name="Ouma W.Z."/>
            <person name="Meulia T."/>
            <person name="Sideli G.M."/>
            <person name="Gradziel T.M."/>
            <person name="Fresnedo-Ramirez J."/>
        </authorList>
    </citation>
    <scope>NUCLEOTIDE SEQUENCE [LARGE SCALE GENOMIC DNA]</scope>
    <source>
        <strain evidence="2">Clone GOH B32 T37-40</strain>
    </source>
</reference>
<dbReference type="PANTHER" id="PTHR47074:SF11">
    <property type="entry name" value="REVERSE TRANSCRIPTASE-LIKE PROTEIN"/>
    <property type="match status" value="1"/>
</dbReference>
<dbReference type="InterPro" id="IPR052929">
    <property type="entry name" value="RNase_H-like_EbsB-rel"/>
</dbReference>
<dbReference type="PANTHER" id="PTHR47074">
    <property type="entry name" value="BNAC02G40300D PROTEIN"/>
    <property type="match status" value="1"/>
</dbReference>
<dbReference type="Pfam" id="PF13456">
    <property type="entry name" value="RVT_3"/>
    <property type="match status" value="1"/>
</dbReference>
<dbReference type="InterPro" id="IPR002156">
    <property type="entry name" value="RNaseH_domain"/>
</dbReference>
<dbReference type="InterPro" id="IPR012337">
    <property type="entry name" value="RNaseH-like_sf"/>
</dbReference>
<feature type="domain" description="RNase H type-1" evidence="1">
    <location>
        <begin position="68"/>
        <end position="137"/>
    </location>
</feature>
<evidence type="ECO:0000313" key="3">
    <source>
        <dbReference type="Proteomes" id="UP001054821"/>
    </source>
</evidence>
<dbReference type="InterPro" id="IPR036397">
    <property type="entry name" value="RNaseH_sf"/>
</dbReference>
<dbReference type="InterPro" id="IPR044730">
    <property type="entry name" value="RNase_H-like_dom_plant"/>
</dbReference>
<accession>A0AAD5F4I2</accession>
<name>A0AAD5F4I2_PRUDU</name>
<evidence type="ECO:0000259" key="1">
    <source>
        <dbReference type="Pfam" id="PF13456"/>
    </source>
</evidence>
<dbReference type="Gene3D" id="3.30.420.10">
    <property type="entry name" value="Ribonuclease H-like superfamily/Ribonuclease H"/>
    <property type="match status" value="1"/>
</dbReference>
<gene>
    <name evidence="2" type="ORF">L3X38_005742</name>
</gene>
<keyword evidence="3" id="KW-1185">Reference proteome</keyword>
<organism evidence="2 3">
    <name type="scientific">Prunus dulcis</name>
    <name type="common">Almond</name>
    <name type="synonym">Amygdalus dulcis</name>
    <dbReference type="NCBI Taxonomy" id="3755"/>
    <lineage>
        <taxon>Eukaryota</taxon>
        <taxon>Viridiplantae</taxon>
        <taxon>Streptophyta</taxon>
        <taxon>Embryophyta</taxon>
        <taxon>Tracheophyta</taxon>
        <taxon>Spermatophyta</taxon>
        <taxon>Magnoliopsida</taxon>
        <taxon>eudicotyledons</taxon>
        <taxon>Gunneridae</taxon>
        <taxon>Pentapetalae</taxon>
        <taxon>rosids</taxon>
        <taxon>fabids</taxon>
        <taxon>Rosales</taxon>
        <taxon>Rosaceae</taxon>
        <taxon>Amygdaloideae</taxon>
        <taxon>Amygdaleae</taxon>
        <taxon>Prunus</taxon>
    </lineage>
</organism>
<protein>
    <recommendedName>
        <fullName evidence="1">RNase H type-1 domain-containing protein</fullName>
    </recommendedName>
</protein>
<sequence length="137" mass="15031">MDKTGEREGEGEKERVSHTAGAGERIVRFVLNEQQCIFYGPKLQLGRPPNTTELQSWRKPPAGLVKVNCDAAWSTQLLKGGVDWVIRDTFGMLLGARGDGDLRGSSALMMEILALRQALSACVQLQLTDVMIESDAQ</sequence>
<dbReference type="EMBL" id="JAJFAZ020000001">
    <property type="protein sequence ID" value="KAI5352850.1"/>
    <property type="molecule type" value="Genomic_DNA"/>
</dbReference>